<feature type="compositionally biased region" description="Basic and acidic residues" evidence="4">
    <location>
        <begin position="619"/>
        <end position="630"/>
    </location>
</feature>
<dbReference type="Proteomes" id="UP000037923">
    <property type="component" value="Unassembled WGS sequence"/>
</dbReference>
<feature type="domain" description="CW-type" evidence="5">
    <location>
        <begin position="894"/>
        <end position="952"/>
    </location>
</feature>
<keyword evidence="7" id="KW-1185">Reference proteome</keyword>
<evidence type="ECO:0000256" key="4">
    <source>
        <dbReference type="SAM" id="MobiDB-lite"/>
    </source>
</evidence>
<evidence type="ECO:0000256" key="3">
    <source>
        <dbReference type="ARBA" id="ARBA00022833"/>
    </source>
</evidence>
<dbReference type="InterPro" id="IPR011124">
    <property type="entry name" value="Znf_CW"/>
</dbReference>
<dbReference type="EMBL" id="LGTL01000019">
    <property type="protein sequence ID" value="KPA76654.1"/>
    <property type="molecule type" value="Genomic_DNA"/>
</dbReference>
<dbReference type="RefSeq" id="XP_015655094.1">
    <property type="nucleotide sequence ID" value="XM_015806172.1"/>
</dbReference>
<feature type="compositionally biased region" description="Acidic residues" evidence="4">
    <location>
        <begin position="887"/>
        <end position="899"/>
    </location>
</feature>
<feature type="compositionally biased region" description="Basic and acidic residues" evidence="4">
    <location>
        <begin position="830"/>
        <end position="852"/>
    </location>
</feature>
<evidence type="ECO:0000256" key="1">
    <source>
        <dbReference type="ARBA" id="ARBA00022723"/>
    </source>
</evidence>
<feature type="compositionally biased region" description="Low complexity" evidence="4">
    <location>
        <begin position="595"/>
        <end position="605"/>
    </location>
</feature>
<dbReference type="EMBL" id="LGTL01000019">
    <property type="protein sequence ID" value="KPA76655.1"/>
    <property type="molecule type" value="Genomic_DNA"/>
</dbReference>
<keyword evidence="2" id="KW-0863">Zinc-finger</keyword>
<dbReference type="RefSeq" id="XP_015655093.1">
    <property type="nucleotide sequence ID" value="XM_015806171.1"/>
</dbReference>
<feature type="region of interest" description="Disordered" evidence="4">
    <location>
        <begin position="591"/>
        <end position="636"/>
    </location>
</feature>
<dbReference type="OMA" id="CEAELIY"/>
<dbReference type="Gene3D" id="3.30.40.100">
    <property type="match status" value="1"/>
</dbReference>
<feature type="region of interest" description="Disordered" evidence="4">
    <location>
        <begin position="402"/>
        <end position="428"/>
    </location>
</feature>
<name>A0A0M9FVD2_LEPPY</name>
<dbReference type="OrthoDB" id="757982at2759"/>
<feature type="compositionally biased region" description="Low complexity" evidence="4">
    <location>
        <begin position="25"/>
        <end position="44"/>
    </location>
</feature>
<protein>
    <recommendedName>
        <fullName evidence="5">CW-type domain-containing protein</fullName>
    </recommendedName>
</protein>
<feature type="compositionally biased region" description="Basic and acidic residues" evidence="4">
    <location>
        <begin position="866"/>
        <end position="886"/>
    </location>
</feature>
<feature type="region of interest" description="Disordered" evidence="4">
    <location>
        <begin position="134"/>
        <end position="216"/>
    </location>
</feature>
<dbReference type="GeneID" id="26907793"/>
<dbReference type="EMBL" id="LGTL01000019">
    <property type="protein sequence ID" value="KPA76656.1"/>
    <property type="molecule type" value="Genomic_DNA"/>
</dbReference>
<feature type="compositionally biased region" description="Low complexity" evidence="4">
    <location>
        <begin position="700"/>
        <end position="710"/>
    </location>
</feature>
<keyword evidence="3" id="KW-0862">Zinc</keyword>
<dbReference type="VEuPathDB" id="TriTrypDB:LpyrH10_19_0590"/>
<feature type="region of interest" description="Disordered" evidence="4">
    <location>
        <begin position="691"/>
        <end position="899"/>
    </location>
</feature>
<feature type="compositionally biased region" description="Basic and acidic residues" evidence="4">
    <location>
        <begin position="721"/>
        <end position="746"/>
    </location>
</feature>
<comment type="caution">
    <text evidence="6">The sequence shown here is derived from an EMBL/GenBank/DDBJ whole genome shotgun (WGS) entry which is preliminary data.</text>
</comment>
<organism evidence="6 7">
    <name type="scientific">Leptomonas pyrrhocoris</name>
    <name type="common">Firebug parasite</name>
    <dbReference type="NCBI Taxonomy" id="157538"/>
    <lineage>
        <taxon>Eukaryota</taxon>
        <taxon>Discoba</taxon>
        <taxon>Euglenozoa</taxon>
        <taxon>Kinetoplastea</taxon>
        <taxon>Metakinetoplastina</taxon>
        <taxon>Trypanosomatida</taxon>
        <taxon>Trypanosomatidae</taxon>
        <taxon>Leishmaniinae</taxon>
        <taxon>Leptomonas</taxon>
    </lineage>
</organism>
<gene>
    <name evidence="6" type="ORF">ABB37_07508</name>
</gene>
<feature type="compositionally biased region" description="Low complexity" evidence="4">
    <location>
        <begin position="766"/>
        <end position="789"/>
    </location>
</feature>
<proteinExistence type="predicted"/>
<feature type="compositionally biased region" description="Polar residues" evidence="4">
    <location>
        <begin position="198"/>
        <end position="211"/>
    </location>
</feature>
<dbReference type="Pfam" id="PF07496">
    <property type="entry name" value="zf-CW"/>
    <property type="match status" value="1"/>
</dbReference>
<feature type="region of interest" description="Disordered" evidence="4">
    <location>
        <begin position="23"/>
        <end position="44"/>
    </location>
</feature>
<keyword evidence="1" id="KW-0479">Metal-binding</keyword>
<dbReference type="PROSITE" id="PS51050">
    <property type="entry name" value="ZF_CW"/>
    <property type="match status" value="1"/>
</dbReference>
<evidence type="ECO:0000313" key="6">
    <source>
        <dbReference type="EMBL" id="KPA76656.1"/>
    </source>
</evidence>
<feature type="compositionally biased region" description="Low complexity" evidence="4">
    <location>
        <begin position="343"/>
        <end position="375"/>
    </location>
</feature>
<feature type="region of interest" description="Disordered" evidence="4">
    <location>
        <begin position="317"/>
        <end position="375"/>
    </location>
</feature>
<evidence type="ECO:0000256" key="2">
    <source>
        <dbReference type="ARBA" id="ARBA00022771"/>
    </source>
</evidence>
<dbReference type="RefSeq" id="XP_015655095.1">
    <property type="nucleotide sequence ID" value="XM_015806173.1"/>
</dbReference>
<evidence type="ECO:0000259" key="5">
    <source>
        <dbReference type="PROSITE" id="PS51050"/>
    </source>
</evidence>
<dbReference type="AlphaFoldDB" id="A0A0M9FVD2"/>
<evidence type="ECO:0000313" key="7">
    <source>
        <dbReference type="Proteomes" id="UP000037923"/>
    </source>
</evidence>
<sequence length="954" mass="102632">MLNHADAVDAHVGVEVPHRAATALDETTGDTQTSSGGASSASQTEPRYIRLPDALFNLRCKYPTVTESVFLECTRCHQWVAVPVLHGIPDEVLEGDVARSAQGLDSIDKRTTPSGPLRHVAYDRLHLREQLSMEATAPHWNSPRLRERESQQQHAASNEAGAAPESSFSRGSDGRRSDSASSPGTFEQILKQFRRSRLGSSTSTAKANNEPTAPAHSCTRPLRYPLLYIPNPDTFVCAGWQCAWDADALADLRKEWMGSIYKALPMPAISEEALSSSSSALSPSLSSFPASPALSSKEPRQHCKAALNEVLAEELHVHRRRRPGRSYGGRLARFGDPDSEGGSLPALSLPTPPLSASSEAETPTNTTTTSNSTAATSECAMQLSHMQKAWVKAAALHLLRDGGDGKEEEEDGPARPRHPYTTPSSTSAATAANNGALLSAYCWAVCDACGKLRRVAQPFPGGAPFVCAMAVTTSSSCRAARDGSYTVSLTSSAVVAAEDNACNVSEVDGLMQCSMKLCETELIAAALSSPFLPYPLKSQLSSLRARHDGYGERAEAAMTSSSDRLSRADVTRVLLGEPLLRTIHTSVAEAILRGTKSPTSPTRRMPSSKERGASTSAKELQKDHENKTPQDEDDGVSAVAGFLQRSLPILRELARTIKKRGLTSLARQIQLTPAQIQAKREAVLRSSLLDGHQVSHSKDNGSSNANAASARPAGEDAASVEAERVKEEMKQEEQEEEKAQGDRTDAARAGGSATRPRTRGVPAAPPAATSAAASTTRKASAGATKSTSTDQKTGRTPRAGKEAPVDAPAVPEKPRRGRPPTRRLSACAAKSEEAKERSAAAAREDSDGDEARSRKRPRQGGAPHARKSESAEKGEVKKKGSKRVAEGQEDEDEEKEDDAWEVVHWVQCDRCSKWRVVPRRVSHRIKFWECKMRYDEKRGRATTCADPDEADLST</sequence>
<dbReference type="GO" id="GO:0008270">
    <property type="term" value="F:zinc ion binding"/>
    <property type="evidence" value="ECO:0007669"/>
    <property type="project" value="UniProtKB-KW"/>
</dbReference>
<reference evidence="6 7" key="1">
    <citation type="submission" date="2015-07" db="EMBL/GenBank/DDBJ databases">
        <title>High-quality genome of monoxenous trypanosomatid Leptomonas pyrrhocoris.</title>
        <authorList>
            <person name="Flegontov P."/>
            <person name="Butenko A."/>
            <person name="Firsov S."/>
            <person name="Vlcek C."/>
            <person name="Logacheva M.D."/>
            <person name="Field M."/>
            <person name="Filatov D."/>
            <person name="Flegontova O."/>
            <person name="Gerasimov E."/>
            <person name="Jackson A.P."/>
            <person name="Kelly S."/>
            <person name="Opperdoes F."/>
            <person name="O'Reilly A."/>
            <person name="Votypka J."/>
            <person name="Yurchenko V."/>
            <person name="Lukes J."/>
        </authorList>
    </citation>
    <scope>NUCLEOTIDE SEQUENCE [LARGE SCALE GENOMIC DNA]</scope>
    <source>
        <strain evidence="6">H10</strain>
    </source>
</reference>
<accession>A0A0M9FVD2</accession>